<dbReference type="EMBL" id="JADXDR010000122">
    <property type="protein sequence ID" value="KAI7838596.1"/>
    <property type="molecule type" value="Genomic_DNA"/>
</dbReference>
<evidence type="ECO:0000313" key="8">
    <source>
        <dbReference type="EMBL" id="KAI7838596.1"/>
    </source>
</evidence>
<dbReference type="GO" id="GO:0051321">
    <property type="term" value="P:meiotic cell cycle"/>
    <property type="evidence" value="ECO:0007669"/>
    <property type="project" value="TreeGrafter"/>
</dbReference>
<keyword evidence="3" id="KW-0963">Cytoplasm</keyword>
<dbReference type="GO" id="GO:0051011">
    <property type="term" value="F:microtubule minus-end binding"/>
    <property type="evidence" value="ECO:0007669"/>
    <property type="project" value="TreeGrafter"/>
</dbReference>
<dbReference type="GO" id="GO:0000922">
    <property type="term" value="C:spindle pole"/>
    <property type="evidence" value="ECO:0007669"/>
    <property type="project" value="InterPro"/>
</dbReference>
<feature type="region of interest" description="Disordered" evidence="6">
    <location>
        <begin position="448"/>
        <end position="468"/>
    </location>
</feature>
<comment type="caution">
    <text evidence="8">The sequence shown here is derived from an EMBL/GenBank/DDBJ whole genome shotgun (WGS) entry which is preliminary data.</text>
</comment>
<keyword evidence="9" id="KW-1185">Reference proteome</keyword>
<evidence type="ECO:0000256" key="4">
    <source>
        <dbReference type="ARBA" id="ARBA00022701"/>
    </source>
</evidence>
<dbReference type="GO" id="GO:0000278">
    <property type="term" value="P:mitotic cell cycle"/>
    <property type="evidence" value="ECO:0007669"/>
    <property type="project" value="TreeGrafter"/>
</dbReference>
<dbReference type="Gene3D" id="1.10.3460.10">
    <property type="entry name" value="Chlorophyll a/b binding protein domain"/>
    <property type="match status" value="1"/>
</dbReference>
<dbReference type="GO" id="GO:0043015">
    <property type="term" value="F:gamma-tubulin binding"/>
    <property type="evidence" value="ECO:0007669"/>
    <property type="project" value="InterPro"/>
</dbReference>
<keyword evidence="5" id="KW-0206">Cytoskeleton</keyword>
<dbReference type="PANTHER" id="PTHR19302">
    <property type="entry name" value="GAMMA TUBULIN COMPLEX PROTEIN"/>
    <property type="match status" value="1"/>
</dbReference>
<feature type="compositionally biased region" description="Low complexity" evidence="6">
    <location>
        <begin position="1535"/>
        <end position="1549"/>
    </location>
</feature>
<evidence type="ECO:0000313" key="9">
    <source>
        <dbReference type="Proteomes" id="UP001205105"/>
    </source>
</evidence>
<dbReference type="GO" id="GO:0000930">
    <property type="term" value="C:gamma-tubulin complex"/>
    <property type="evidence" value="ECO:0007669"/>
    <property type="project" value="TreeGrafter"/>
</dbReference>
<dbReference type="Proteomes" id="UP001205105">
    <property type="component" value="Unassembled WGS sequence"/>
</dbReference>
<proteinExistence type="inferred from homology"/>
<protein>
    <recommendedName>
        <fullName evidence="7">Gamma tubulin complex component C-terminal domain-containing protein</fullName>
    </recommendedName>
</protein>
<dbReference type="GO" id="GO:0007020">
    <property type="term" value="P:microtubule nucleation"/>
    <property type="evidence" value="ECO:0007669"/>
    <property type="project" value="InterPro"/>
</dbReference>
<sequence>MKQRDAMFAAGSCGDAQLQAADCSQRRLVRRLCASVLDAEGQGCQGEQGSDEARLRALEDTAHAVLLGFEGDVPYVPPDERPAQAAAGIADAAQQLRAEGYPGLAADLEAGAEQLKRAPAFPLLGSLLEAETGAPLVLPLTEQPALLAFLLALKGSRPSLRQRLFTFQSEGGTTLFASPGDPAAAALGAAAGGAAGPAAGVATPDQQQEARVPLASSVFEEAPNPQLLSDGSATVAVLLPRELGLPTDAFAGLEALQDLGAGLASRPVWAPTAAGAALPAPREPSWLPLPAALRELRGDARRGAVPAPLGLSLSLLSMDDEPGSSTVFSGGAAAWDGASDGDAASADSVQPQGSPGRGAAAAAAAAERQLGGPSQLWTLAEAELARHALLALQGVAASLLRLQALLAAPGALPRRSISGLLQKLAEAAELRLRLQRFVTAFSEGGAAAGAAQPCSNDGSEGCEGGGSGQDPVQQAFAAAVADVLQRQSAAIQQLEQEEGSPWVQAVEVAGSHGWRLFGRGPSLLQVALHTGRLQLQLRSLADLCWCGLSPAADGSPMAEDALPAQAAVGGEDGSAAEEAQRAQQGQKAQQQQQLGSTGPCLWEEGSFPAGVQLLNYLFERANEADDADAPVLRFLFVQAMQPYLRHMHVWAFTTHAVSPEFGTAGDKELLTLDFLPPPPAEEAPGREPPVALVPVDPPSFLQPLHAAFMRAGSQLRLLHSLEQQGRRLAQQLADIAEAEVRQRQAAGTAGTAGTAAAGGVLDAGSGSWAPWHSVTSFAALPGELASAAGPSAAHEPWLALGGGAAGAAGSLGSSGDTPLGCQDLQLSSGGLQRAVQITGEQDAARVAAVSSWLAAMALQRRLAEHAVVAQQLGRAAAQRDQQAQQAAQRVAALSRRTSAKSQLFAEQQAAVAERRAQRAAQQAQQEAEDRLAGGSAFDWPGLQTASAGGAAAVAATLSAAAAAAEEEGDGGDALAPLSAVIEAAVSQSVLSQYRAVSRACVRLFLDELKVLEHLEALRRFFFQGAGDWADAVVGQLGAHADSLLPLAAHQADAMLADAGRGTSVDGDPYASHLRLRLLPESTSAINAQVSAIAIATPQRRARSFWSSKLTVQLAPTQLDALDCIALDYQDTLQGYTAVFCAMTRVRRVAQLLRALHKPLGSQPRSTADLLLSEEDADKAHRRIQRLRAFHFGASQFVGALQAFLHARTAGDAWVHLLAKLMVSSEEVAASLIARQPSAPMTGLLSRMNSLGPTGKAAHKLAQHLTRALSASRPGSPTAAAGGGGSGQFARFNSLLSAASGASSAAASPRAAHAGRAPQLSRLGSQAALPNGRSAALSRQQSGAAGLASAAGSPTAATAAATAGGGLSRQGSLASVLQAAAGEQQAGSTGALEPDAAAWARHFQQSQQGISDLQELLDLHRRYVRQASQDCLTWGGSEAARCAVEGALQCLLGFAFRLQAAVRSGAGRRPQDTWTQALRLDDAWRPLAEAMHEFEERALQLQDVLRDAGASSPLAELQLDFNGYLQRRRQERQRQEAQQQQRQQQQPAARSLASVNSAFAGTGVVARAAARRAAAARVNVQASFFKTSTATKPSKSVGNAKKASKLSSGVVLTAGEDIKATQFTADLGFTKKRIALGFTKSNELFVGRAAMLGVAFAIVGEILTGAGPLAQLGYELHESVFDVEVEILAVIAFNLLAAFLPAKGRFVADEEELEERPKGPLQDPRISILEPKKFFGISGFGQFSKENELFVGRVAQLGFASALIGEAITGKGILGQLGLETGLPLNETEPLLLAFVAFTLFAAINPGSGKFVDEK</sequence>
<dbReference type="PANTHER" id="PTHR19302:SF59">
    <property type="entry name" value="HYPOTHETICAL GAMMA-TUBULIN COMPLEX"/>
    <property type="match status" value="1"/>
</dbReference>
<reference evidence="8" key="1">
    <citation type="submission" date="2020-11" db="EMBL/GenBank/DDBJ databases">
        <title>Chlorella ohadii genome sequencing and assembly.</title>
        <authorList>
            <person name="Murik O."/>
            <person name="Treves H."/>
            <person name="Kedem I."/>
            <person name="Shotland Y."/>
            <person name="Kaplan A."/>
        </authorList>
    </citation>
    <scope>NUCLEOTIDE SEQUENCE</scope>
    <source>
        <strain evidence="8">1</strain>
    </source>
</reference>
<comment type="similarity">
    <text evidence="2">Belongs to the TUBGCP family.</text>
</comment>
<dbReference type="InterPro" id="IPR040457">
    <property type="entry name" value="GCP_C"/>
</dbReference>
<dbReference type="InterPro" id="IPR007259">
    <property type="entry name" value="GCP"/>
</dbReference>
<comment type="subcellular location">
    <subcellularLocation>
        <location evidence="1">Cytoplasm</location>
        <location evidence="1">Cytoskeleton</location>
    </subcellularLocation>
</comment>
<feature type="region of interest" description="Disordered" evidence="6">
    <location>
        <begin position="1527"/>
        <end position="1551"/>
    </location>
</feature>
<feature type="compositionally biased region" description="Low complexity" evidence="6">
    <location>
        <begin position="581"/>
        <end position="593"/>
    </location>
</feature>
<dbReference type="GO" id="GO:0051225">
    <property type="term" value="P:spindle assembly"/>
    <property type="evidence" value="ECO:0007669"/>
    <property type="project" value="TreeGrafter"/>
</dbReference>
<dbReference type="SUPFAM" id="SSF103511">
    <property type="entry name" value="Chlorophyll a-b binding protein"/>
    <property type="match status" value="2"/>
</dbReference>
<gene>
    <name evidence="8" type="ORF">COHA_007604</name>
</gene>
<dbReference type="Gene3D" id="1.20.120.1900">
    <property type="entry name" value="Gamma-tubulin complex, C-terminal domain"/>
    <property type="match status" value="1"/>
</dbReference>
<evidence type="ECO:0000259" key="7">
    <source>
        <dbReference type="Pfam" id="PF04130"/>
    </source>
</evidence>
<evidence type="ECO:0000256" key="6">
    <source>
        <dbReference type="SAM" id="MobiDB-lite"/>
    </source>
</evidence>
<evidence type="ECO:0000256" key="2">
    <source>
        <dbReference type="ARBA" id="ARBA00010337"/>
    </source>
</evidence>
<evidence type="ECO:0000256" key="1">
    <source>
        <dbReference type="ARBA" id="ARBA00004245"/>
    </source>
</evidence>
<evidence type="ECO:0000256" key="5">
    <source>
        <dbReference type="ARBA" id="ARBA00023212"/>
    </source>
</evidence>
<evidence type="ECO:0000256" key="3">
    <source>
        <dbReference type="ARBA" id="ARBA00022490"/>
    </source>
</evidence>
<dbReference type="GO" id="GO:0005874">
    <property type="term" value="C:microtubule"/>
    <property type="evidence" value="ECO:0007669"/>
    <property type="project" value="UniProtKB-KW"/>
</dbReference>
<feature type="compositionally biased region" description="Low complexity" evidence="6">
    <location>
        <begin position="339"/>
        <end position="348"/>
    </location>
</feature>
<feature type="region of interest" description="Disordered" evidence="6">
    <location>
        <begin position="339"/>
        <end position="361"/>
    </location>
</feature>
<dbReference type="Pfam" id="PF04130">
    <property type="entry name" value="GCP_C_terminal"/>
    <property type="match status" value="1"/>
</dbReference>
<keyword evidence="4" id="KW-0493">Microtubule</keyword>
<accession>A0AAD5GZN8</accession>
<feature type="domain" description="Gamma tubulin complex component C-terminal" evidence="7">
    <location>
        <begin position="1011"/>
        <end position="1224"/>
    </location>
</feature>
<name>A0AAD5GZN8_9CHLO</name>
<dbReference type="GO" id="GO:0031122">
    <property type="term" value="P:cytoplasmic microtubule organization"/>
    <property type="evidence" value="ECO:0007669"/>
    <property type="project" value="TreeGrafter"/>
</dbReference>
<feature type="region of interest" description="Disordered" evidence="6">
    <location>
        <begin position="566"/>
        <end position="599"/>
    </location>
</feature>
<dbReference type="InterPro" id="IPR042241">
    <property type="entry name" value="GCP_C_sf"/>
</dbReference>
<organism evidence="8 9">
    <name type="scientific">Chlorella ohadii</name>
    <dbReference type="NCBI Taxonomy" id="2649997"/>
    <lineage>
        <taxon>Eukaryota</taxon>
        <taxon>Viridiplantae</taxon>
        <taxon>Chlorophyta</taxon>
        <taxon>core chlorophytes</taxon>
        <taxon>Trebouxiophyceae</taxon>
        <taxon>Chlorellales</taxon>
        <taxon>Chlorellaceae</taxon>
        <taxon>Chlorella clade</taxon>
        <taxon>Chlorella</taxon>
    </lineage>
</organism>
<dbReference type="PROSITE" id="PS50096">
    <property type="entry name" value="IQ"/>
    <property type="match status" value="1"/>
</dbReference>